<evidence type="ECO:0000256" key="6">
    <source>
        <dbReference type="ARBA" id="ARBA00023065"/>
    </source>
</evidence>
<comment type="subcellular location">
    <subcellularLocation>
        <location evidence="1">Endomembrane system</location>
    </subcellularLocation>
</comment>
<evidence type="ECO:0000256" key="5">
    <source>
        <dbReference type="ARBA" id="ARBA00022989"/>
    </source>
</evidence>
<dbReference type="Pfam" id="PF00864">
    <property type="entry name" value="P2X_receptor"/>
    <property type="match status" value="2"/>
</dbReference>
<evidence type="ECO:0000256" key="8">
    <source>
        <dbReference type="ARBA" id="ARBA00023286"/>
    </source>
</evidence>
<accession>A0A9N9CNU0</accession>
<keyword evidence="7" id="KW-0472">Membrane</keyword>
<keyword evidence="4" id="KW-0812">Transmembrane</keyword>
<dbReference type="GO" id="GO:0015267">
    <property type="term" value="F:channel activity"/>
    <property type="evidence" value="ECO:0007669"/>
    <property type="project" value="UniProtKB-ARBA"/>
</dbReference>
<organism evidence="10 11">
    <name type="scientific">Acaulospora morrowiae</name>
    <dbReference type="NCBI Taxonomy" id="94023"/>
    <lineage>
        <taxon>Eukaryota</taxon>
        <taxon>Fungi</taxon>
        <taxon>Fungi incertae sedis</taxon>
        <taxon>Mucoromycota</taxon>
        <taxon>Glomeromycotina</taxon>
        <taxon>Glomeromycetes</taxon>
        <taxon>Diversisporales</taxon>
        <taxon>Acaulosporaceae</taxon>
        <taxon>Acaulospora</taxon>
    </lineage>
</organism>
<keyword evidence="9" id="KW-0407">Ion channel</keyword>
<reference evidence="10" key="1">
    <citation type="submission" date="2021-06" db="EMBL/GenBank/DDBJ databases">
        <authorList>
            <person name="Kallberg Y."/>
            <person name="Tangrot J."/>
            <person name="Rosling A."/>
        </authorList>
    </citation>
    <scope>NUCLEOTIDE SEQUENCE</scope>
    <source>
        <strain evidence="10">CL551</strain>
    </source>
</reference>
<dbReference type="AlphaFoldDB" id="A0A9N9CNU0"/>
<keyword evidence="6" id="KW-0406">Ion transport</keyword>
<keyword evidence="11" id="KW-1185">Reference proteome</keyword>
<dbReference type="GO" id="GO:0070588">
    <property type="term" value="P:calcium ion transmembrane transport"/>
    <property type="evidence" value="ECO:0007669"/>
    <property type="project" value="TreeGrafter"/>
</dbReference>
<comment type="similarity">
    <text evidence="2">Belongs to the P2X receptor family.</text>
</comment>
<dbReference type="PANTHER" id="PTHR10125:SF31">
    <property type="entry name" value="P2X RECEPTOR E"/>
    <property type="match status" value="1"/>
</dbReference>
<keyword evidence="8" id="KW-1071">Ligand-gated ion channel</keyword>
<keyword evidence="3" id="KW-0813">Transport</keyword>
<keyword evidence="5" id="KW-1133">Transmembrane helix</keyword>
<sequence>MVDFDEVFSYDTFKVVKVKDRRLGILYRSFQIAILVYLITEIVLKQLYLKKEPPIPGAVRISLKAPDSLSFPSYCSSDSNIQCVFWGANEIQYPEDGAGVAFFTTRATVRTYQPPTGCDFLVVRNPNDPCFFNSSSSSVNTTTVLNKSYIGDIENYTMMIEHSIRGDQTSIALRNGLMDGTLMSADGKTEIKKMTNATRVQSNPKADGDIFKISDFLSAAGADLDAISSAPGADPGEKYRSSGIVIVILIEYTNVVTKSGVISYKYLPQVIEGNEYKTENAGLEQHGVIGQFDFIAFLTNIVASLALFKVATTIVELLMLNLLPQKHIYEEAKYETTDDFSDIRKNLKDREVSES</sequence>
<gene>
    <name evidence="10" type="ORF">AMORRO_LOCUS8196</name>
</gene>
<evidence type="ECO:0000256" key="3">
    <source>
        <dbReference type="ARBA" id="ARBA00022448"/>
    </source>
</evidence>
<dbReference type="GO" id="GO:0007165">
    <property type="term" value="P:signal transduction"/>
    <property type="evidence" value="ECO:0007669"/>
    <property type="project" value="UniProtKB-ARBA"/>
</dbReference>
<proteinExistence type="inferred from homology"/>
<dbReference type="PANTHER" id="PTHR10125">
    <property type="entry name" value="P2X PURINOCEPTOR"/>
    <property type="match status" value="1"/>
</dbReference>
<name>A0A9N9CNU0_9GLOM</name>
<dbReference type="Proteomes" id="UP000789342">
    <property type="component" value="Unassembled WGS sequence"/>
</dbReference>
<evidence type="ECO:0000256" key="7">
    <source>
        <dbReference type="ARBA" id="ARBA00023136"/>
    </source>
</evidence>
<evidence type="ECO:0000313" key="10">
    <source>
        <dbReference type="EMBL" id="CAG8610499.1"/>
    </source>
</evidence>
<evidence type="ECO:0000256" key="2">
    <source>
        <dbReference type="ARBA" id="ARBA00009848"/>
    </source>
</evidence>
<dbReference type="GO" id="GO:0012505">
    <property type="term" value="C:endomembrane system"/>
    <property type="evidence" value="ECO:0007669"/>
    <property type="project" value="UniProtKB-SubCell"/>
</dbReference>
<evidence type="ECO:0000313" key="11">
    <source>
        <dbReference type="Proteomes" id="UP000789342"/>
    </source>
</evidence>
<evidence type="ECO:0000256" key="4">
    <source>
        <dbReference type="ARBA" id="ARBA00022692"/>
    </source>
</evidence>
<dbReference type="Gene3D" id="1.10.287.940">
    <property type="entry name" value="atp-gated p2x4 ion channel"/>
    <property type="match status" value="2"/>
</dbReference>
<evidence type="ECO:0000256" key="1">
    <source>
        <dbReference type="ARBA" id="ARBA00004308"/>
    </source>
</evidence>
<evidence type="ECO:0000256" key="9">
    <source>
        <dbReference type="ARBA" id="ARBA00023303"/>
    </source>
</evidence>
<comment type="caution">
    <text evidence="10">The sequence shown here is derived from an EMBL/GenBank/DDBJ whole genome shotgun (WGS) entry which is preliminary data.</text>
</comment>
<protein>
    <submittedName>
        <fullName evidence="10">1208_t:CDS:1</fullName>
    </submittedName>
</protein>
<dbReference type="OrthoDB" id="494673at2759"/>
<dbReference type="InterPro" id="IPR059116">
    <property type="entry name" value="P2X_receptor"/>
</dbReference>
<dbReference type="EMBL" id="CAJVPV010006798">
    <property type="protein sequence ID" value="CAG8610499.1"/>
    <property type="molecule type" value="Genomic_DNA"/>
</dbReference>
<dbReference type="GO" id="GO:0016020">
    <property type="term" value="C:membrane"/>
    <property type="evidence" value="ECO:0007669"/>
    <property type="project" value="TreeGrafter"/>
</dbReference>